<keyword evidence="2" id="KW-1185">Reference proteome</keyword>
<sequence>MILIHIFYLIVSVILLGNIGATLIGKLYPNEQFTRVIFQIMWWLMMIFSPTLFI</sequence>
<accession>A0AC61NA37</accession>
<name>A0AC61NA37_9CAUD</name>
<organism evidence="1 2">
    <name type="scientific">Stenotrophomonas phage BUCT626</name>
    <dbReference type="NCBI Taxonomy" id="2860376"/>
    <lineage>
        <taxon>Viruses</taxon>
        <taxon>Duplodnaviria</taxon>
        <taxon>Heunggongvirae</taxon>
        <taxon>Uroviricota</taxon>
        <taxon>Caudoviricetes</taxon>
        <taxon>Beaumontvirinae</taxon>
        <taxon>Bixiavirus</taxon>
        <taxon>Bixiavirus BUCT626</taxon>
    </lineage>
</organism>
<dbReference type="EMBL" id="MZ398241">
    <property type="protein sequence ID" value="QYC96732.1"/>
    <property type="molecule type" value="Genomic_DNA"/>
</dbReference>
<evidence type="ECO:0000313" key="1">
    <source>
        <dbReference type="EMBL" id="QYC96732.1"/>
    </source>
</evidence>
<reference evidence="1" key="1">
    <citation type="submission" date="2021-06" db="EMBL/GenBank/DDBJ databases">
        <authorList>
            <person name="Tian F."/>
            <person name="Li J."/>
            <person name="Li F."/>
            <person name="Tong Y."/>
        </authorList>
    </citation>
    <scope>NUCLEOTIDE SEQUENCE</scope>
</reference>
<proteinExistence type="predicted"/>
<evidence type="ECO:0000313" key="2">
    <source>
        <dbReference type="Proteomes" id="UP000826964"/>
    </source>
</evidence>
<dbReference type="Proteomes" id="UP000826964">
    <property type="component" value="Segment"/>
</dbReference>
<protein>
    <submittedName>
        <fullName evidence="1">Uncharacterized protein</fullName>
    </submittedName>
</protein>